<dbReference type="InterPro" id="IPR005358">
    <property type="entry name" value="Puta_zinc/iron-chelating_dom"/>
</dbReference>
<accession>D2REA2</accession>
<name>D2REA2_ARCPA</name>
<dbReference type="STRING" id="572546.Arcpr_1397"/>
<dbReference type="Pfam" id="PF03692">
    <property type="entry name" value="CxxCxxCC"/>
    <property type="match status" value="1"/>
</dbReference>
<dbReference type="HOGENOM" id="CLU_116579_0_0_2"/>
<gene>
    <name evidence="1" type="ordered locus">Arcpr_1397</name>
</gene>
<dbReference type="RefSeq" id="WP_012940782.1">
    <property type="nucleotide sequence ID" value="NC_013741.1"/>
</dbReference>
<reference evidence="1 2" key="1">
    <citation type="journal article" date="2010" name="Stand. Genomic Sci.">
        <title>Complete genome sequence of Archaeoglobus profundus type strain (AV18).</title>
        <authorList>
            <person name="von Jan M."/>
            <person name="Lapidus A."/>
            <person name="Del Rio T.G."/>
            <person name="Copeland A."/>
            <person name="Tice H."/>
            <person name="Cheng J.F."/>
            <person name="Lucas S."/>
            <person name="Chen F."/>
            <person name="Nolan M."/>
            <person name="Goodwin L."/>
            <person name="Han C."/>
            <person name="Pitluck S."/>
            <person name="Liolios K."/>
            <person name="Ivanova N."/>
            <person name="Mavromatis K."/>
            <person name="Ovchinnikova G."/>
            <person name="Chertkov O."/>
            <person name="Pati A."/>
            <person name="Chen A."/>
            <person name="Palaniappan K."/>
            <person name="Land M."/>
            <person name="Hauser L."/>
            <person name="Chang Y.J."/>
            <person name="Jeffries C.D."/>
            <person name="Saunders E."/>
            <person name="Brettin T."/>
            <person name="Detter J.C."/>
            <person name="Chain P."/>
            <person name="Eichinger K."/>
            <person name="Huber H."/>
            <person name="Spring S."/>
            <person name="Rohde M."/>
            <person name="Goker M."/>
            <person name="Wirth R."/>
            <person name="Woyke T."/>
            <person name="Bristow J."/>
            <person name="Eisen J.A."/>
            <person name="Markowitz V."/>
            <person name="Hugenholtz P."/>
            <person name="Kyrpides N.C."/>
            <person name="Klenk H.P."/>
        </authorList>
    </citation>
    <scope>NUCLEOTIDE SEQUENCE [LARGE SCALE GENOMIC DNA]</scope>
    <source>
        <strain evidence="2">DSM 5631 / JCM 9629 / NBRC 100127 / Av18</strain>
    </source>
</reference>
<dbReference type="PaxDb" id="572546-Arcpr_1397"/>
<keyword evidence="2" id="KW-1185">Reference proteome</keyword>
<dbReference type="Proteomes" id="UP000001901">
    <property type="component" value="Chromosome"/>
</dbReference>
<dbReference type="GeneID" id="8740084"/>
<dbReference type="EMBL" id="CP001857">
    <property type="protein sequence ID" value="ADB58446.1"/>
    <property type="molecule type" value="Genomic_DNA"/>
</dbReference>
<evidence type="ECO:0000313" key="2">
    <source>
        <dbReference type="Proteomes" id="UP000001901"/>
    </source>
</evidence>
<protein>
    <recommendedName>
        <fullName evidence="3">YkgJ family cysteine cluster protein</fullName>
    </recommendedName>
</protein>
<dbReference type="AlphaFoldDB" id="D2REA2"/>
<dbReference type="OrthoDB" id="36424at2157"/>
<dbReference type="KEGG" id="apo:Arcpr_1397"/>
<organism evidence="1 2">
    <name type="scientific">Archaeoglobus profundus (strain DSM 5631 / JCM 9629 / NBRC 100127 / Av18)</name>
    <dbReference type="NCBI Taxonomy" id="572546"/>
    <lineage>
        <taxon>Archaea</taxon>
        <taxon>Methanobacteriati</taxon>
        <taxon>Methanobacteriota</taxon>
        <taxon>Archaeoglobi</taxon>
        <taxon>Archaeoglobales</taxon>
        <taxon>Archaeoglobaceae</taxon>
        <taxon>Archaeoglobus</taxon>
    </lineage>
</organism>
<proteinExistence type="predicted"/>
<sequence length="155" mass="18331">MEVPWRKVHSWHCTACGLCCNEYLVPLRAYEYLRLKWTGFVEERFGKFYIKKINGKCPFQAGRFCMLQGELKPIACKLYPFKIRKKGNEKAEFEYKGERFYVYVDLFCPNIVLGRPSESLKRMIVEAIQIHLGERRDVESITCRKVFSVKNKAIM</sequence>
<evidence type="ECO:0000313" key="1">
    <source>
        <dbReference type="EMBL" id="ADB58446.1"/>
    </source>
</evidence>
<dbReference type="eggNOG" id="arCOG02579">
    <property type="taxonomic scope" value="Archaea"/>
</dbReference>
<evidence type="ECO:0008006" key="3">
    <source>
        <dbReference type="Google" id="ProtNLM"/>
    </source>
</evidence>